<protein>
    <recommendedName>
        <fullName evidence="2">ATP-grasp domain-containing protein</fullName>
    </recommendedName>
</protein>
<dbReference type="EMBL" id="MAAO01000002">
    <property type="protein sequence ID" value="OUR99989.1"/>
    <property type="molecule type" value="Genomic_DNA"/>
</dbReference>
<name>A0A1Y5FD15_9BACT</name>
<dbReference type="SUPFAM" id="SSF56059">
    <property type="entry name" value="Glutathione synthetase ATP-binding domain-like"/>
    <property type="match status" value="1"/>
</dbReference>
<accession>A0A1Y5FD15</accession>
<dbReference type="PANTHER" id="PTHR21621">
    <property type="entry name" value="RIBOSOMAL PROTEIN S6 MODIFICATION PROTEIN"/>
    <property type="match status" value="1"/>
</dbReference>
<proteinExistence type="predicted"/>
<dbReference type="InterPro" id="IPR013651">
    <property type="entry name" value="ATP-grasp_RimK-type"/>
</dbReference>
<gene>
    <name evidence="3" type="ORF">A9Q84_02860</name>
</gene>
<evidence type="ECO:0000259" key="2">
    <source>
        <dbReference type="PROSITE" id="PS50975"/>
    </source>
</evidence>
<sequence>MKVLVISQNSQLYSSSRLLQEAKQLDLPCRHVNIYETGHWSELESSDASVVFNRYSGIKYDDFDLQLCQSWKNQGALILNPVDETLTFRDKLSSHIFMNNLEVACSPTRAIRGDIPIELLEDIINFPKSDCFYEDEYIIKPTRSNKGYGISLCRGFDSLQSQLESYYYLKDQRFIIQPRIKGIREYRLFFVGQNIVGAFEKNGIHQNEFRLNANRSECFKIEPRDLSEGILSFFHEIRRNTNLFYGGIDLIETNDNLFLLEVNPCPGFETLEKVCEVNVAKELIDHVRNSFSN</sequence>
<keyword evidence="1" id="KW-0067">ATP-binding</keyword>
<keyword evidence="1" id="KW-0547">Nucleotide-binding</keyword>
<dbReference type="AlphaFoldDB" id="A0A1Y5FD15"/>
<dbReference type="PROSITE" id="PS50975">
    <property type="entry name" value="ATP_GRASP"/>
    <property type="match status" value="1"/>
</dbReference>
<dbReference type="GO" id="GO:0046872">
    <property type="term" value="F:metal ion binding"/>
    <property type="evidence" value="ECO:0007669"/>
    <property type="project" value="InterPro"/>
</dbReference>
<dbReference type="GO" id="GO:0005524">
    <property type="term" value="F:ATP binding"/>
    <property type="evidence" value="ECO:0007669"/>
    <property type="project" value="UniProtKB-UniRule"/>
</dbReference>
<dbReference type="GO" id="GO:0009432">
    <property type="term" value="P:SOS response"/>
    <property type="evidence" value="ECO:0007669"/>
    <property type="project" value="TreeGrafter"/>
</dbReference>
<dbReference type="Proteomes" id="UP000196531">
    <property type="component" value="Unassembled WGS sequence"/>
</dbReference>
<evidence type="ECO:0000313" key="4">
    <source>
        <dbReference type="Proteomes" id="UP000196531"/>
    </source>
</evidence>
<evidence type="ECO:0000256" key="1">
    <source>
        <dbReference type="PROSITE-ProRule" id="PRU00409"/>
    </source>
</evidence>
<dbReference type="GO" id="GO:0018169">
    <property type="term" value="F:ribosomal S6-glutamic acid ligase activity"/>
    <property type="evidence" value="ECO:0007669"/>
    <property type="project" value="TreeGrafter"/>
</dbReference>
<feature type="domain" description="ATP-grasp" evidence="2">
    <location>
        <begin position="109"/>
        <end position="288"/>
    </location>
</feature>
<dbReference type="InterPro" id="IPR011761">
    <property type="entry name" value="ATP-grasp"/>
</dbReference>
<evidence type="ECO:0000313" key="3">
    <source>
        <dbReference type="EMBL" id="OUR99989.1"/>
    </source>
</evidence>
<dbReference type="Gene3D" id="3.30.470.20">
    <property type="entry name" value="ATP-grasp fold, B domain"/>
    <property type="match status" value="1"/>
</dbReference>
<dbReference type="GO" id="GO:0005737">
    <property type="term" value="C:cytoplasm"/>
    <property type="evidence" value="ECO:0007669"/>
    <property type="project" value="TreeGrafter"/>
</dbReference>
<dbReference type="Gene3D" id="3.40.50.20">
    <property type="match status" value="1"/>
</dbReference>
<dbReference type="PANTHER" id="PTHR21621:SF0">
    <property type="entry name" value="BETA-CITRYLGLUTAMATE SYNTHASE B-RELATED"/>
    <property type="match status" value="1"/>
</dbReference>
<reference evidence="4" key="1">
    <citation type="journal article" date="2017" name="Proc. Natl. Acad. Sci. U.S.A.">
        <title>Simulation of Deepwater Horizon oil plume reveals substrate specialization within a complex community of hydrocarbon-degraders.</title>
        <authorList>
            <person name="Hu P."/>
            <person name="Dubinsky E.A."/>
            <person name="Probst A.J."/>
            <person name="Wang J."/>
            <person name="Sieber C.M.K."/>
            <person name="Tom L.M."/>
            <person name="Gardinali P."/>
            <person name="Banfield J.F."/>
            <person name="Atlas R.M."/>
            <person name="Andersen G.L."/>
        </authorList>
    </citation>
    <scope>NUCLEOTIDE SEQUENCE [LARGE SCALE GENOMIC DNA]</scope>
</reference>
<organism evidence="3 4">
    <name type="scientific">Halobacteriovorax marinus</name>
    <dbReference type="NCBI Taxonomy" id="97084"/>
    <lineage>
        <taxon>Bacteria</taxon>
        <taxon>Pseudomonadati</taxon>
        <taxon>Bdellovibrionota</taxon>
        <taxon>Bacteriovoracia</taxon>
        <taxon>Bacteriovoracales</taxon>
        <taxon>Halobacteriovoraceae</taxon>
        <taxon>Halobacteriovorax</taxon>
    </lineage>
</organism>
<comment type="caution">
    <text evidence="3">The sequence shown here is derived from an EMBL/GenBank/DDBJ whole genome shotgun (WGS) entry which is preliminary data.</text>
</comment>
<dbReference type="Pfam" id="PF08443">
    <property type="entry name" value="RimK"/>
    <property type="match status" value="1"/>
</dbReference>